<reference evidence="1" key="1">
    <citation type="submission" date="2022-04" db="EMBL/GenBank/DDBJ databases">
        <title>Genome of the entomopathogenic fungus Entomophthora muscae.</title>
        <authorList>
            <person name="Elya C."/>
            <person name="Lovett B.R."/>
            <person name="Lee E."/>
            <person name="Macias A.M."/>
            <person name="Hajek A.E."/>
            <person name="De Bivort B.L."/>
            <person name="Kasson M.T."/>
            <person name="De Fine Licht H.H."/>
            <person name="Stajich J.E."/>
        </authorList>
    </citation>
    <scope>NUCLEOTIDE SEQUENCE</scope>
    <source>
        <strain evidence="1">Berkeley</strain>
    </source>
</reference>
<proteinExistence type="predicted"/>
<dbReference type="EMBL" id="QTSX02003184">
    <property type="protein sequence ID" value="KAJ9071500.1"/>
    <property type="molecule type" value="Genomic_DNA"/>
</dbReference>
<evidence type="ECO:0000313" key="1">
    <source>
        <dbReference type="EMBL" id="KAJ9071500.1"/>
    </source>
</evidence>
<evidence type="ECO:0000313" key="2">
    <source>
        <dbReference type="Proteomes" id="UP001165960"/>
    </source>
</evidence>
<dbReference type="Proteomes" id="UP001165960">
    <property type="component" value="Unassembled WGS sequence"/>
</dbReference>
<protein>
    <submittedName>
        <fullName evidence="1">Uncharacterized protein</fullName>
    </submittedName>
</protein>
<name>A0ACC2TA39_9FUNG</name>
<gene>
    <name evidence="1" type="ORF">DSO57_1036287</name>
</gene>
<accession>A0ACC2TA39</accession>
<keyword evidence="2" id="KW-1185">Reference proteome</keyword>
<comment type="caution">
    <text evidence="1">The sequence shown here is derived from an EMBL/GenBank/DDBJ whole genome shotgun (WGS) entry which is preliminary data.</text>
</comment>
<organism evidence="1 2">
    <name type="scientific">Entomophthora muscae</name>
    <dbReference type="NCBI Taxonomy" id="34485"/>
    <lineage>
        <taxon>Eukaryota</taxon>
        <taxon>Fungi</taxon>
        <taxon>Fungi incertae sedis</taxon>
        <taxon>Zoopagomycota</taxon>
        <taxon>Entomophthoromycotina</taxon>
        <taxon>Entomophthoromycetes</taxon>
        <taxon>Entomophthorales</taxon>
        <taxon>Entomophthoraceae</taxon>
        <taxon>Entomophthora</taxon>
    </lineage>
</organism>
<sequence length="103" mass="11268">MRSFNLLILCFDNFSAFGAPTQMDCIADQLCYTASLGDRPLKNCTSGPGNSLRTRSDAAMESVAIVEDGSIDALHFDGYGDKEALEDKYVLTLPCQYRPSNCD</sequence>